<evidence type="ECO:0000256" key="2">
    <source>
        <dbReference type="SAM" id="MobiDB-lite"/>
    </source>
</evidence>
<dbReference type="InterPro" id="IPR001878">
    <property type="entry name" value="Znf_CCHC"/>
</dbReference>
<keyword evidence="1" id="KW-0862">Zinc</keyword>
<feature type="domain" description="CCHC-type" evidence="3">
    <location>
        <begin position="147"/>
        <end position="161"/>
    </location>
</feature>
<dbReference type="SUPFAM" id="SSF57756">
    <property type="entry name" value="Retrovirus zinc finger-like domains"/>
    <property type="match status" value="2"/>
</dbReference>
<keyword evidence="1" id="KW-0479">Metal-binding</keyword>
<feature type="domain" description="CCHC-type" evidence="3">
    <location>
        <begin position="115"/>
        <end position="129"/>
    </location>
</feature>
<dbReference type="Pfam" id="PF00098">
    <property type="entry name" value="zf-CCHC"/>
    <property type="match status" value="3"/>
</dbReference>
<dbReference type="PANTHER" id="PTHR22639">
    <property type="entry name" value="GAG-RELATED PROTEIN"/>
    <property type="match status" value="1"/>
</dbReference>
<evidence type="ECO:0000256" key="1">
    <source>
        <dbReference type="PROSITE-ProRule" id="PRU00047"/>
    </source>
</evidence>
<evidence type="ECO:0000259" key="3">
    <source>
        <dbReference type="PROSITE" id="PS50158"/>
    </source>
</evidence>
<dbReference type="PANTHER" id="PTHR22639:SF3">
    <property type="entry name" value="ZINC FINGER CCHC DOMAIN-CONTAINING PROTEIN 3"/>
    <property type="match status" value="1"/>
</dbReference>
<dbReference type="InterPro" id="IPR042509">
    <property type="entry name" value="ZCCHC3"/>
</dbReference>
<keyword evidence="1" id="KW-0863">Zinc-finger</keyword>
<feature type="domain" description="CCHC-type" evidence="3">
    <location>
        <begin position="165"/>
        <end position="179"/>
    </location>
</feature>
<proteinExistence type="predicted"/>
<organism evidence="4 5">
    <name type="scientific">Seiridium cardinale</name>
    <dbReference type="NCBI Taxonomy" id="138064"/>
    <lineage>
        <taxon>Eukaryota</taxon>
        <taxon>Fungi</taxon>
        <taxon>Dikarya</taxon>
        <taxon>Ascomycota</taxon>
        <taxon>Pezizomycotina</taxon>
        <taxon>Sordariomycetes</taxon>
        <taxon>Xylariomycetidae</taxon>
        <taxon>Amphisphaeriales</taxon>
        <taxon>Sporocadaceae</taxon>
        <taxon>Seiridium</taxon>
    </lineage>
</organism>
<protein>
    <submittedName>
        <fullName evidence="4">CCHC-type domain-containing protein</fullName>
    </submittedName>
</protein>
<dbReference type="SMART" id="SM00343">
    <property type="entry name" value="ZnF_C2HC"/>
    <property type="match status" value="5"/>
</dbReference>
<gene>
    <name evidence="4" type="ORF">SCAR479_02865</name>
</gene>
<keyword evidence="5" id="KW-1185">Reference proteome</keyword>
<dbReference type="PROSITE" id="PS50158">
    <property type="entry name" value="ZF_CCHC"/>
    <property type="match status" value="4"/>
</dbReference>
<name>A0ABR2Y2C1_9PEZI</name>
<feature type="region of interest" description="Disordered" evidence="2">
    <location>
        <begin position="88"/>
        <end position="108"/>
    </location>
</feature>
<dbReference type="Proteomes" id="UP001465668">
    <property type="component" value="Unassembled WGS sequence"/>
</dbReference>
<comment type="caution">
    <text evidence="4">The sequence shown here is derived from an EMBL/GenBank/DDBJ whole genome shotgun (WGS) entry which is preliminary data.</text>
</comment>
<dbReference type="InterPro" id="IPR036875">
    <property type="entry name" value="Znf_CCHC_sf"/>
</dbReference>
<evidence type="ECO:0000313" key="5">
    <source>
        <dbReference type="Proteomes" id="UP001465668"/>
    </source>
</evidence>
<sequence>MSTTIPTVAATIPVAIFETVPRNGDGWTDVKAKKCNKCKSPDHTKMGCPELMELKIAAFRATTCYKCGSLEHIKRDCPVVKTKKAAEKAEGRPFEKTDDNKGADETKAKPQTKICRKCGSPDHLRKACPVVASEKASQRAEKIANARCYNCAELGHLSKDCTAQKCRRCHEFGHLQRQCTIEVAIGADGTQYVVENGLLGAQV</sequence>
<evidence type="ECO:0000313" key="4">
    <source>
        <dbReference type="EMBL" id="KAK9780228.1"/>
    </source>
</evidence>
<feature type="domain" description="CCHC-type" evidence="3">
    <location>
        <begin position="64"/>
        <end position="78"/>
    </location>
</feature>
<dbReference type="Gene3D" id="4.10.60.10">
    <property type="entry name" value="Zinc finger, CCHC-type"/>
    <property type="match status" value="3"/>
</dbReference>
<accession>A0ABR2Y2C1</accession>
<reference evidence="4 5" key="1">
    <citation type="submission" date="2024-02" db="EMBL/GenBank/DDBJ databases">
        <title>First draft genome assembly of two strains of Seiridium cardinale.</title>
        <authorList>
            <person name="Emiliani G."/>
            <person name="Scali E."/>
        </authorList>
    </citation>
    <scope>NUCLEOTIDE SEQUENCE [LARGE SCALE GENOMIC DNA]</scope>
    <source>
        <strain evidence="4 5">BM-138-000479</strain>
    </source>
</reference>
<dbReference type="EMBL" id="JARVKM010000007">
    <property type="protein sequence ID" value="KAK9780228.1"/>
    <property type="molecule type" value="Genomic_DNA"/>
</dbReference>